<gene>
    <name evidence="2" type="ORF">DF017_36945</name>
</gene>
<name>A0ABX9YBJ2_9BURK</name>
<proteinExistence type="predicted"/>
<comment type="caution">
    <text evidence="2">The sequence shown here is derived from an EMBL/GenBank/DDBJ whole genome shotgun (WGS) entry which is preliminary data.</text>
</comment>
<keyword evidence="3" id="KW-1185">Reference proteome</keyword>
<sequence length="63" mass="6826">MRLPGRQGQSVISVPFAQVCFLQRDFPYAVNCMRSMKDAGLSCGARRETQRSSVGMAQGSSAV</sequence>
<evidence type="ECO:0000313" key="2">
    <source>
        <dbReference type="EMBL" id="RQY77395.1"/>
    </source>
</evidence>
<feature type="compositionally biased region" description="Polar residues" evidence="1">
    <location>
        <begin position="51"/>
        <end position="63"/>
    </location>
</feature>
<evidence type="ECO:0000256" key="1">
    <source>
        <dbReference type="SAM" id="MobiDB-lite"/>
    </source>
</evidence>
<protein>
    <submittedName>
        <fullName evidence="2">Uncharacterized protein</fullName>
    </submittedName>
</protein>
<organism evidence="2 3">
    <name type="scientific">Burkholderia stagnalis</name>
    <dbReference type="NCBI Taxonomy" id="1503054"/>
    <lineage>
        <taxon>Bacteria</taxon>
        <taxon>Pseudomonadati</taxon>
        <taxon>Pseudomonadota</taxon>
        <taxon>Betaproteobacteria</taxon>
        <taxon>Burkholderiales</taxon>
        <taxon>Burkholderiaceae</taxon>
        <taxon>Burkholderia</taxon>
        <taxon>Burkholderia cepacia complex</taxon>
    </lineage>
</organism>
<dbReference type="Proteomes" id="UP000281098">
    <property type="component" value="Unassembled WGS sequence"/>
</dbReference>
<accession>A0ABX9YBJ2</accession>
<dbReference type="EMBL" id="QTPM01000124">
    <property type="protein sequence ID" value="RQY77395.1"/>
    <property type="molecule type" value="Genomic_DNA"/>
</dbReference>
<evidence type="ECO:0000313" key="3">
    <source>
        <dbReference type="Proteomes" id="UP000281098"/>
    </source>
</evidence>
<reference evidence="2 3" key="1">
    <citation type="submission" date="2018-08" db="EMBL/GenBank/DDBJ databases">
        <title>Comparative analysis of Burkholderia isolates from Puerto Rico.</title>
        <authorList>
            <person name="Hall C."/>
            <person name="Sahl J."/>
            <person name="Wagner D."/>
        </authorList>
    </citation>
    <scope>NUCLEOTIDE SEQUENCE [LARGE SCALE GENOMIC DNA]</scope>
    <source>
        <strain evidence="2 3">Bp8966</strain>
    </source>
</reference>
<feature type="region of interest" description="Disordered" evidence="1">
    <location>
        <begin position="44"/>
        <end position="63"/>
    </location>
</feature>